<feature type="chain" id="PRO_5025657552" description="REJ domain-containing protein" evidence="1">
    <location>
        <begin position="23"/>
        <end position="126"/>
    </location>
</feature>
<feature type="signal peptide" evidence="1">
    <location>
        <begin position="1"/>
        <end position="22"/>
    </location>
</feature>
<evidence type="ECO:0000313" key="3">
    <source>
        <dbReference type="Proteomes" id="UP000441208"/>
    </source>
</evidence>
<proteinExistence type="predicted"/>
<evidence type="ECO:0000256" key="1">
    <source>
        <dbReference type="SAM" id="SignalP"/>
    </source>
</evidence>
<accession>A0A6A3TJS4</accession>
<gene>
    <name evidence="2" type="ORF">PF007_g1672</name>
</gene>
<protein>
    <recommendedName>
        <fullName evidence="4">REJ domain-containing protein</fullName>
    </recommendedName>
</protein>
<dbReference type="AlphaFoldDB" id="A0A6A3TJS4"/>
<dbReference type="EMBL" id="QXFZ01000041">
    <property type="protein sequence ID" value="KAE9137793.1"/>
    <property type="molecule type" value="Genomic_DNA"/>
</dbReference>
<dbReference type="Proteomes" id="UP000441208">
    <property type="component" value="Unassembled WGS sequence"/>
</dbReference>
<evidence type="ECO:0000313" key="2">
    <source>
        <dbReference type="EMBL" id="KAE9137793.1"/>
    </source>
</evidence>
<keyword evidence="1" id="KW-0732">Signal</keyword>
<comment type="caution">
    <text evidence="2">The sequence shown here is derived from an EMBL/GenBank/DDBJ whole genome shotgun (WGS) entry which is preliminary data.</text>
</comment>
<reference evidence="2 3" key="1">
    <citation type="submission" date="2018-08" db="EMBL/GenBank/DDBJ databases">
        <title>Genomic investigation of the strawberry pathogen Phytophthora fragariae indicates pathogenicity is determined by transcriptional variation in three key races.</title>
        <authorList>
            <person name="Adams T.M."/>
            <person name="Armitage A.D."/>
            <person name="Sobczyk M.K."/>
            <person name="Bates H.J."/>
            <person name="Dunwell J.M."/>
            <person name="Nellist C.F."/>
            <person name="Harrison R.J."/>
        </authorList>
    </citation>
    <scope>NUCLEOTIDE SEQUENCE [LARGE SCALE GENOMIC DNA]</scope>
    <source>
        <strain evidence="2 3">NOV-71</strain>
    </source>
</reference>
<evidence type="ECO:0008006" key="4">
    <source>
        <dbReference type="Google" id="ProtNLM"/>
    </source>
</evidence>
<organism evidence="2 3">
    <name type="scientific">Phytophthora fragariae</name>
    <dbReference type="NCBI Taxonomy" id="53985"/>
    <lineage>
        <taxon>Eukaryota</taxon>
        <taxon>Sar</taxon>
        <taxon>Stramenopiles</taxon>
        <taxon>Oomycota</taxon>
        <taxon>Peronosporomycetes</taxon>
        <taxon>Peronosporales</taxon>
        <taxon>Peronosporaceae</taxon>
        <taxon>Phytophthora</taxon>
    </lineage>
</organism>
<name>A0A6A3TJS4_9STRA</name>
<sequence>MYSLKCKLLVVFVASFPAPLLTHVHYPPPAAISSACSLLPLPVGSSTRSLLAVAEGGSISLLSGVACSPSSSSSSETSSSALLSTAGAMFPPSSSSLDSSSASSYPSPLCTRRYRFRLPSVPASRF</sequence>